<protein>
    <submittedName>
        <fullName evidence="1">Uncharacterized protein</fullName>
    </submittedName>
</protein>
<accession>A0ACB5RSQ0</accession>
<keyword evidence="2" id="KW-1185">Reference proteome</keyword>
<sequence length="228" mass="24510">MKFFAAITTAMAFATAIAAPLTVDTTPTTSLEQREINPNQGITVFHSKSKFLGRTEGKFRIMGFLRVTGAMFEILKERMGEEGAADSAERASVISTAYFAHFRSWLGRNLAGSDLASLRTLFNRGTTGGAEDVAWEGTIGVQFNEVMNDDIYNRLLALLQSYLSPAGSDPVPVTFQAVDDAFAIGSPSQYQMPAIKARAAGTCSDTMDLTDLFVNQTPALPDLLGSGC</sequence>
<comment type="caution">
    <text evidence="1">The sequence shown here is derived from an EMBL/GenBank/DDBJ whole genome shotgun (WGS) entry which is preliminary data.</text>
</comment>
<dbReference type="Proteomes" id="UP001165186">
    <property type="component" value="Unassembled WGS sequence"/>
</dbReference>
<name>A0ACB5RSQ0_9PEZI</name>
<dbReference type="EMBL" id="BSXG01000008">
    <property type="protein sequence ID" value="GME23565.1"/>
    <property type="molecule type" value="Genomic_DNA"/>
</dbReference>
<reference evidence="1" key="1">
    <citation type="submission" date="2024-09" db="EMBL/GenBank/DDBJ databases">
        <title>Draft Genome Sequences of Neofusicoccum parvum.</title>
        <authorList>
            <person name="Ashida A."/>
            <person name="Camagna M."/>
            <person name="Tanaka A."/>
            <person name="Takemoto D."/>
        </authorList>
    </citation>
    <scope>NUCLEOTIDE SEQUENCE</scope>
    <source>
        <strain evidence="1">PPO83</strain>
    </source>
</reference>
<evidence type="ECO:0000313" key="1">
    <source>
        <dbReference type="EMBL" id="GME23565.1"/>
    </source>
</evidence>
<gene>
    <name evidence="1" type="primary">g8110</name>
    <name evidence="1" type="ORF">NpPPO83_00008110</name>
</gene>
<evidence type="ECO:0000313" key="2">
    <source>
        <dbReference type="Proteomes" id="UP001165186"/>
    </source>
</evidence>
<organism evidence="1 2">
    <name type="scientific">Neofusicoccum parvum</name>
    <dbReference type="NCBI Taxonomy" id="310453"/>
    <lineage>
        <taxon>Eukaryota</taxon>
        <taxon>Fungi</taxon>
        <taxon>Dikarya</taxon>
        <taxon>Ascomycota</taxon>
        <taxon>Pezizomycotina</taxon>
        <taxon>Dothideomycetes</taxon>
        <taxon>Dothideomycetes incertae sedis</taxon>
        <taxon>Botryosphaeriales</taxon>
        <taxon>Botryosphaeriaceae</taxon>
        <taxon>Neofusicoccum</taxon>
    </lineage>
</organism>
<proteinExistence type="predicted"/>